<dbReference type="InterPro" id="IPR028598">
    <property type="entry name" value="BOP1/Erb1"/>
</dbReference>
<dbReference type="PROSITE" id="PS50082">
    <property type="entry name" value="WD_REPEATS_2"/>
    <property type="match status" value="1"/>
</dbReference>
<dbReference type="InterPro" id="IPR012953">
    <property type="entry name" value="BOP1_N_dom"/>
</dbReference>
<name>A0ABN7T769_OIKDI</name>
<sequence length="1778" mass="201262">MPINRAPESKASFVPSKDERNKVNKLALLIRRGIIKTKAEREREAKEKAKPKYYNVWSSQEEQEKSRSQIAREKMAFPAPKLPLPGHAESYRPAPEFIFDESEQLAWEAEDPEDRKQSWLPKNFANLRTVPAYADFYKERFERCLDLYLAPRQRKMKMNVKKEDLIPKLPSPKDLQPFPTFQALTYKGHVGMVRSISAHPSGQFLASCGDDGTARVWEITSGRCLRLIKLSENEKCLKIAWSPNPNLCLLIIGFGNKVAVVNPQIGDKRIVDATNDLIDSWEEPDEYRSRLSWSSSAVVGAKLVIDHLAEVRDVAWHSKGDYFACVAGTNAKTTVYLHQLSTRKTQLPFTSAQKNVFQKITFHPTRPLFYLATQRYVKVWNLAKQEMQRKLEPNVKWVSSIAVHKTGDHVLVGDFSTRLAWIDLDLSQKPFKTLRYHKKAIRACKFHNRYPLFASGSDDGTIIVSHGRVYNDLSSDPLIVPVKVLKGIKTTKNFGVMDVEFHPNHPWVFGAGVDGSRSNKRPPHRLSLLVTRKKRNCRSQPASWHVTDPTKPNNAALIIPNNLEPIEFETTFNSRTALNNETYEVKQWSFLLEEVTKTGQRKALAQTKIDLSKLVAEELDDKIFHEFTDIEFKPFKGRVEAVKLSFQMAGVLLRSGHATDDDMQSLASLLTTNTLDIGNLDDFSDSISDVSSGFNASHLSELKNLTAGMNALLQDDYDELSIKSSSSHASRNGTLNRSGTLEKSTRIVPSSTPEPRPAAKTPPTSRKLRPSRLEVVNTIDRLHGDEEEEETVGGNAQELLSWAREATKYSVMVNVTNLTSSFRSGIALGVILKKYSPENIELHQLDPRLAKGNLKTVLAAYKKAGLDLYGVININEMATKPDKLAVITALHMIKTKFDSPKSAKLREKPTRRDVDTETVRSLMFDSNTVWSSLSVFRIETLMEEMRRLEEVPDMYSEAVDNILDDLGEFSSSEDEGEEDEEEAFETEIKKVEQKAEISKEIEYEKERMLKSEELIEEILHPSAPEESKSCGHNESDSEANTCETETLPGPPVPPEEQLEVETHTVALSGISSPNRKSSSSSLEDEKDPWADENVTRRPKDDLVGNSGNRNSLDEFLSLEQELQEDEFDEVKKEETLPLTMIELMHRERMSTLIEESDDEIDDNMPNLSIIDEETLDNEVLTPEFDLSEFTKALDFSKDLLKSEEPKPDDNISLSGSDKEFEEMERLASLESEEAFNGLNDSKATIHEDSFQSKIEKVSISETSQTLIDDVTPVFDNNKNPKSEENSTDTISDQRISPSVLPIPDEIEEETMANSANPSPIEKIAPDVPPFIPELNEEETIEDSIEAAIDNVSPPFVPEPVGEPSIEDSIDTYFDEKTVPVITPAKLILEPTQVESIEESIEAFISSSERRRSIHDAPEVNKFIDQEKTEDTSSKIHSSKSQNITESTNPFEKEEGEPSNPFEVEEKFSSSNPFDEDQRDEESGKNPFDDEPVHNEIKEENSSPPRPIRALAPASQAEDLLSRLKDATEVDVSSIKSENFSNTSSDQAIDVRPSSSANDADSSDGDLERIAVKIDESGNVMDESDAKRAEMMKQEDLIHKQNEEKFMMILQQLTEREAQILDEQDEVDDRAKVVETDLRLAMKQDQRKEAELTGEWLALVQKRDDLLKSGSLIGLQRKRAKLELEYLDVQRQCRVLSLKHEYEKTEEDRNSEETLIQKCVQLVQDKAIIEEEMGELEQEIDDQRERHAVQMQKNLMEQEKLKQAENSTSIFGIKRSWFS</sequence>
<feature type="coiled-coil region" evidence="8">
    <location>
        <begin position="1718"/>
        <end position="1752"/>
    </location>
</feature>
<feature type="compositionally biased region" description="Polar residues" evidence="9">
    <location>
        <begin position="1287"/>
        <end position="1296"/>
    </location>
</feature>
<keyword evidence="6" id="KW-0539">Nucleus</keyword>
<keyword evidence="13" id="KW-1185">Reference proteome</keyword>
<dbReference type="PROSITE" id="PS00678">
    <property type="entry name" value="WD_REPEATS_1"/>
    <property type="match status" value="1"/>
</dbReference>
<feature type="compositionally biased region" description="Polar residues" evidence="9">
    <location>
        <begin position="1533"/>
        <end position="1546"/>
    </location>
</feature>
<keyword evidence="2" id="KW-0690">Ribosome biogenesis</keyword>
<evidence type="ECO:0000256" key="8">
    <source>
        <dbReference type="SAM" id="Coils"/>
    </source>
</evidence>
<feature type="region of interest" description="Disordered" evidence="9">
    <location>
        <begin position="1200"/>
        <end position="1219"/>
    </location>
</feature>
<keyword evidence="8" id="KW-0175">Coiled coil</keyword>
<feature type="compositionally biased region" description="Basic and acidic residues" evidence="9">
    <location>
        <begin position="1087"/>
        <end position="1102"/>
    </location>
</feature>
<evidence type="ECO:0000256" key="1">
    <source>
        <dbReference type="ARBA" id="ARBA00004604"/>
    </source>
</evidence>
<dbReference type="PANTHER" id="PTHR17605:SF0">
    <property type="entry name" value="RIBOSOME BIOGENESIS PROTEIN BOP1"/>
    <property type="match status" value="1"/>
</dbReference>
<evidence type="ECO:0000256" key="7">
    <source>
        <dbReference type="PROSITE-ProRule" id="PRU00221"/>
    </source>
</evidence>
<keyword evidence="5" id="KW-0677">Repeat</keyword>
<dbReference type="SUPFAM" id="SSF50978">
    <property type="entry name" value="WD40 repeat-like"/>
    <property type="match status" value="1"/>
</dbReference>
<feature type="repeat" description="WD" evidence="7">
    <location>
        <begin position="186"/>
        <end position="227"/>
    </location>
</feature>
<dbReference type="InterPro" id="IPR022735">
    <property type="entry name" value="bMERB_dom"/>
</dbReference>
<feature type="compositionally biased region" description="Polar residues" evidence="9">
    <location>
        <begin position="724"/>
        <end position="753"/>
    </location>
</feature>
<dbReference type="Pfam" id="PF08145">
    <property type="entry name" value="BOP1NT"/>
    <property type="match status" value="1"/>
</dbReference>
<feature type="compositionally biased region" description="Basic and acidic residues" evidence="9">
    <location>
        <begin position="1014"/>
        <end position="1035"/>
    </location>
</feature>
<protein>
    <submittedName>
        <fullName evidence="12">Oidioi.mRNA.OKI2018_I69.chr2.g7753.t1.cds</fullName>
    </submittedName>
</protein>
<dbReference type="SUPFAM" id="SSF47576">
    <property type="entry name" value="Calponin-homology domain, CH-domain"/>
    <property type="match status" value="1"/>
</dbReference>
<dbReference type="PROSITE" id="PS50294">
    <property type="entry name" value="WD_REPEATS_REGION"/>
    <property type="match status" value="1"/>
</dbReference>
<dbReference type="SMART" id="SM01035">
    <property type="entry name" value="BOP1NT"/>
    <property type="match status" value="1"/>
</dbReference>
<dbReference type="InterPro" id="IPR015943">
    <property type="entry name" value="WD40/YVTN_repeat-like_dom_sf"/>
</dbReference>
<feature type="region of interest" description="Disordered" evidence="9">
    <location>
        <begin position="968"/>
        <end position="993"/>
    </location>
</feature>
<evidence type="ECO:0000259" key="10">
    <source>
        <dbReference type="PROSITE" id="PS50021"/>
    </source>
</evidence>
<feature type="domain" description="BMERB" evidence="11">
    <location>
        <begin position="1599"/>
        <end position="1748"/>
    </location>
</feature>
<feature type="region of interest" description="Disordered" evidence="9">
    <location>
        <begin position="1014"/>
        <end position="1117"/>
    </location>
</feature>
<evidence type="ECO:0000256" key="4">
    <source>
        <dbReference type="ARBA" id="ARBA00022574"/>
    </source>
</evidence>
<keyword evidence="3" id="KW-0698">rRNA processing</keyword>
<feature type="compositionally biased region" description="Low complexity" evidence="9">
    <location>
        <begin position="1068"/>
        <end position="1081"/>
    </location>
</feature>
<evidence type="ECO:0000256" key="2">
    <source>
        <dbReference type="ARBA" id="ARBA00022517"/>
    </source>
</evidence>
<gene>
    <name evidence="12" type="ORF">OKIOD_LOCUS16518</name>
</gene>
<feature type="region of interest" description="Disordered" evidence="9">
    <location>
        <begin position="1311"/>
        <end position="1330"/>
    </location>
</feature>
<proteinExistence type="predicted"/>
<keyword evidence="4 7" id="KW-0853">WD repeat</keyword>
<dbReference type="SMART" id="SM00320">
    <property type="entry name" value="WD40"/>
    <property type="match status" value="6"/>
</dbReference>
<feature type="region of interest" description="Disordered" evidence="9">
    <location>
        <begin position="1271"/>
        <end position="1298"/>
    </location>
</feature>
<feature type="compositionally biased region" description="Basic and acidic residues" evidence="9">
    <location>
        <begin position="1480"/>
        <end position="1500"/>
    </location>
</feature>
<feature type="compositionally biased region" description="Polar residues" evidence="9">
    <location>
        <begin position="1434"/>
        <end position="1449"/>
    </location>
</feature>
<dbReference type="SMART" id="SM00033">
    <property type="entry name" value="CH"/>
    <property type="match status" value="1"/>
</dbReference>
<evidence type="ECO:0000256" key="5">
    <source>
        <dbReference type="ARBA" id="ARBA00022737"/>
    </source>
</evidence>
<dbReference type="PANTHER" id="PTHR17605">
    <property type="entry name" value="RIBOSOME BIOGENESIS PROTEIN BOP1 BLOCK OF PROLIFERATION 1 PROTEIN"/>
    <property type="match status" value="1"/>
</dbReference>
<dbReference type="Pfam" id="PF12130">
    <property type="entry name" value="bMERB_dom"/>
    <property type="match status" value="1"/>
</dbReference>
<evidence type="ECO:0000313" key="12">
    <source>
        <dbReference type="EMBL" id="CAG5113663.1"/>
    </source>
</evidence>
<evidence type="ECO:0000256" key="6">
    <source>
        <dbReference type="ARBA" id="ARBA00023242"/>
    </source>
</evidence>
<feature type="compositionally biased region" description="Basic and acidic residues" evidence="9">
    <location>
        <begin position="1200"/>
        <end position="1209"/>
    </location>
</feature>
<feature type="region of interest" description="Disordered" evidence="9">
    <location>
        <begin position="1526"/>
        <end position="1567"/>
    </location>
</feature>
<dbReference type="EMBL" id="OU015567">
    <property type="protein sequence ID" value="CAG5113663.1"/>
    <property type="molecule type" value="Genomic_DNA"/>
</dbReference>
<feature type="region of interest" description="Disordered" evidence="9">
    <location>
        <begin position="1403"/>
        <end position="1514"/>
    </location>
</feature>
<accession>A0ABN7T769</accession>
<evidence type="ECO:0000256" key="3">
    <source>
        <dbReference type="ARBA" id="ARBA00022552"/>
    </source>
</evidence>
<dbReference type="InterPro" id="IPR036872">
    <property type="entry name" value="CH_dom_sf"/>
</dbReference>
<dbReference type="InterPro" id="IPR001715">
    <property type="entry name" value="CH_dom"/>
</dbReference>
<dbReference type="PROSITE" id="PS50021">
    <property type="entry name" value="CH"/>
    <property type="match status" value="1"/>
</dbReference>
<dbReference type="Gene3D" id="1.10.418.10">
    <property type="entry name" value="Calponin-like domain"/>
    <property type="match status" value="1"/>
</dbReference>
<dbReference type="Pfam" id="PF00400">
    <property type="entry name" value="WD40"/>
    <property type="match status" value="2"/>
</dbReference>
<dbReference type="Gene3D" id="2.130.10.10">
    <property type="entry name" value="YVTN repeat-like/Quinoprotein amine dehydrogenase"/>
    <property type="match status" value="1"/>
</dbReference>
<dbReference type="InterPro" id="IPR019775">
    <property type="entry name" value="WD40_repeat_CS"/>
</dbReference>
<organism evidence="12 13">
    <name type="scientific">Oikopleura dioica</name>
    <name type="common">Tunicate</name>
    <dbReference type="NCBI Taxonomy" id="34765"/>
    <lineage>
        <taxon>Eukaryota</taxon>
        <taxon>Metazoa</taxon>
        <taxon>Chordata</taxon>
        <taxon>Tunicata</taxon>
        <taxon>Appendicularia</taxon>
        <taxon>Copelata</taxon>
        <taxon>Oikopleuridae</taxon>
        <taxon>Oikopleura</taxon>
    </lineage>
</organism>
<dbReference type="InterPro" id="IPR036322">
    <property type="entry name" value="WD40_repeat_dom_sf"/>
</dbReference>
<evidence type="ECO:0000259" key="11">
    <source>
        <dbReference type="PROSITE" id="PS51848"/>
    </source>
</evidence>
<dbReference type="Pfam" id="PF00307">
    <property type="entry name" value="CH"/>
    <property type="match status" value="1"/>
</dbReference>
<reference evidence="12 13" key="1">
    <citation type="submission" date="2021-04" db="EMBL/GenBank/DDBJ databases">
        <authorList>
            <person name="Bliznina A."/>
        </authorList>
    </citation>
    <scope>NUCLEOTIDE SEQUENCE [LARGE SCALE GENOMIC DNA]</scope>
</reference>
<feature type="domain" description="Calponin-homology (CH)" evidence="10">
    <location>
        <begin position="793"/>
        <end position="898"/>
    </location>
</feature>
<feature type="region of interest" description="Disordered" evidence="9">
    <location>
        <begin position="724"/>
        <end position="771"/>
    </location>
</feature>
<dbReference type="PROSITE" id="PS51848">
    <property type="entry name" value="BMERB"/>
    <property type="match status" value="1"/>
</dbReference>
<dbReference type="InterPro" id="IPR001680">
    <property type="entry name" value="WD40_rpt"/>
</dbReference>
<feature type="compositionally biased region" description="Acidic residues" evidence="9">
    <location>
        <begin position="968"/>
        <end position="985"/>
    </location>
</feature>
<evidence type="ECO:0000256" key="9">
    <source>
        <dbReference type="SAM" id="MobiDB-lite"/>
    </source>
</evidence>
<comment type="subcellular location">
    <subcellularLocation>
        <location evidence="1">Nucleus</location>
        <location evidence="1">Nucleolus</location>
    </subcellularLocation>
</comment>
<feature type="compositionally biased region" description="Basic and acidic residues" evidence="9">
    <location>
        <begin position="1407"/>
        <end position="1433"/>
    </location>
</feature>
<dbReference type="SMART" id="SM01203">
    <property type="entry name" value="DUF3585"/>
    <property type="match status" value="1"/>
</dbReference>
<dbReference type="Proteomes" id="UP001158576">
    <property type="component" value="Chromosome 2"/>
</dbReference>
<evidence type="ECO:0000313" key="13">
    <source>
        <dbReference type="Proteomes" id="UP001158576"/>
    </source>
</evidence>